<keyword evidence="2" id="KW-0808">Transferase</keyword>
<evidence type="ECO:0000313" key="3">
    <source>
        <dbReference type="Proteomes" id="UP000448867"/>
    </source>
</evidence>
<gene>
    <name evidence="2" type="ORF">GJU40_17010</name>
</gene>
<dbReference type="CDD" id="cd04301">
    <property type="entry name" value="NAT_SF"/>
    <property type="match status" value="1"/>
</dbReference>
<organism evidence="2 3">
    <name type="scientific">Metabacillus lacus</name>
    <dbReference type="NCBI Taxonomy" id="1983721"/>
    <lineage>
        <taxon>Bacteria</taxon>
        <taxon>Bacillati</taxon>
        <taxon>Bacillota</taxon>
        <taxon>Bacilli</taxon>
        <taxon>Bacillales</taxon>
        <taxon>Bacillaceae</taxon>
        <taxon>Metabacillus</taxon>
    </lineage>
</organism>
<dbReference type="PANTHER" id="PTHR43233">
    <property type="entry name" value="FAMILY N-ACETYLTRANSFERASE, PUTATIVE (AFU_ORTHOLOGUE AFUA_6G03350)-RELATED"/>
    <property type="match status" value="1"/>
</dbReference>
<dbReference type="RefSeq" id="WP_154309305.1">
    <property type="nucleotide sequence ID" value="NZ_WKKI01000047.1"/>
</dbReference>
<name>A0A7X2J1X9_9BACI</name>
<protein>
    <submittedName>
        <fullName evidence="2">GNAT family N-acetyltransferase</fullName>
    </submittedName>
</protein>
<accession>A0A7X2J1X9</accession>
<evidence type="ECO:0000259" key="1">
    <source>
        <dbReference type="PROSITE" id="PS51186"/>
    </source>
</evidence>
<evidence type="ECO:0000313" key="2">
    <source>
        <dbReference type="EMBL" id="MRX73845.1"/>
    </source>
</evidence>
<proteinExistence type="predicted"/>
<sequence>MGNSVIEILSDQQVGELYELFSKEWWTRNRKREEIEVMIENSTVTVGILSEETGELIGFGRAISDKIFRAFIFDVIVRDSFRDKGIGQLVVQALCQHPDLHHTERIELYCPERLIPYYEKLGFSTEVNGSCLMRKIK</sequence>
<dbReference type="SUPFAM" id="SSF55729">
    <property type="entry name" value="Acyl-CoA N-acyltransferases (Nat)"/>
    <property type="match status" value="1"/>
</dbReference>
<dbReference type="PROSITE" id="PS51186">
    <property type="entry name" value="GNAT"/>
    <property type="match status" value="1"/>
</dbReference>
<dbReference type="InterPro" id="IPR053144">
    <property type="entry name" value="Acetyltransferase_Butenolide"/>
</dbReference>
<dbReference type="Pfam" id="PF00583">
    <property type="entry name" value="Acetyltransf_1"/>
    <property type="match status" value="1"/>
</dbReference>
<dbReference type="OrthoDB" id="9775804at2"/>
<dbReference type="Gene3D" id="3.40.630.30">
    <property type="match status" value="1"/>
</dbReference>
<feature type="domain" description="N-acetyltransferase" evidence="1">
    <location>
        <begin position="4"/>
        <end position="137"/>
    </location>
</feature>
<dbReference type="GO" id="GO:0016747">
    <property type="term" value="F:acyltransferase activity, transferring groups other than amino-acyl groups"/>
    <property type="evidence" value="ECO:0007669"/>
    <property type="project" value="InterPro"/>
</dbReference>
<dbReference type="PANTHER" id="PTHR43233:SF1">
    <property type="entry name" value="FAMILY N-ACETYLTRANSFERASE, PUTATIVE (AFU_ORTHOLOGUE AFUA_6G03350)-RELATED"/>
    <property type="match status" value="1"/>
</dbReference>
<keyword evidence="3" id="KW-1185">Reference proteome</keyword>
<comment type="caution">
    <text evidence="2">The sequence shown here is derived from an EMBL/GenBank/DDBJ whole genome shotgun (WGS) entry which is preliminary data.</text>
</comment>
<reference evidence="2 3" key="1">
    <citation type="submission" date="2019-11" db="EMBL/GenBank/DDBJ databases">
        <title>Bacillus lacus genome.</title>
        <authorList>
            <person name="Allen C.J."/>
            <person name="Newman J.D."/>
        </authorList>
    </citation>
    <scope>NUCLEOTIDE SEQUENCE [LARGE SCALE GENOMIC DNA]</scope>
    <source>
        <strain evidence="2 3">KCTC 33946</strain>
    </source>
</reference>
<dbReference type="Proteomes" id="UP000448867">
    <property type="component" value="Unassembled WGS sequence"/>
</dbReference>
<dbReference type="EMBL" id="WKKI01000047">
    <property type="protein sequence ID" value="MRX73845.1"/>
    <property type="molecule type" value="Genomic_DNA"/>
</dbReference>
<dbReference type="InterPro" id="IPR000182">
    <property type="entry name" value="GNAT_dom"/>
</dbReference>
<dbReference type="InterPro" id="IPR016181">
    <property type="entry name" value="Acyl_CoA_acyltransferase"/>
</dbReference>
<dbReference type="AlphaFoldDB" id="A0A7X2J1X9"/>